<feature type="region of interest" description="Disordered" evidence="1">
    <location>
        <begin position="1"/>
        <end position="47"/>
    </location>
</feature>
<protein>
    <submittedName>
        <fullName evidence="2">Uncharacterized protein</fullName>
    </submittedName>
</protein>
<proteinExistence type="predicted"/>
<name>A0A239M0I7_9BURK</name>
<sequence length="225" mass="23399">MRADRSARPCHRRPPSLSFIPSRKVSPAPKRQPRFGLQCHGPSLSARRERTLVQDHPAARSHGRRTACRVAGRILDRPARRCFADAHGEGIGTAGGAGSVFERYTAASGSRAGADANAADRGDRPAAGSSDGTDDAPGIRHNAGGCGTRCLEGEDRSRRECSRSGAEAVNADTSCEAGTGTRFGSNRDRKGGRDGGAGSPSCRRACGKACCRGKALACREAAGQG</sequence>
<dbReference type="AlphaFoldDB" id="A0A239M0I7"/>
<feature type="region of interest" description="Disordered" evidence="1">
    <location>
        <begin position="169"/>
        <end position="205"/>
    </location>
</feature>
<dbReference type="Proteomes" id="UP000198284">
    <property type="component" value="Unassembled WGS sequence"/>
</dbReference>
<keyword evidence="3" id="KW-1185">Reference proteome</keyword>
<evidence type="ECO:0000256" key="1">
    <source>
        <dbReference type="SAM" id="MobiDB-lite"/>
    </source>
</evidence>
<accession>A0A239M0I7</accession>
<dbReference type="EMBL" id="FZOT01000029">
    <property type="protein sequence ID" value="SNT36256.1"/>
    <property type="molecule type" value="Genomic_DNA"/>
</dbReference>
<gene>
    <name evidence="2" type="ORF">SAMN06265795_12922</name>
</gene>
<evidence type="ECO:0000313" key="2">
    <source>
        <dbReference type="EMBL" id="SNT36256.1"/>
    </source>
</evidence>
<evidence type="ECO:0000313" key="3">
    <source>
        <dbReference type="Proteomes" id="UP000198284"/>
    </source>
</evidence>
<reference evidence="2 3" key="1">
    <citation type="submission" date="2017-06" db="EMBL/GenBank/DDBJ databases">
        <authorList>
            <person name="Kim H.J."/>
            <person name="Triplett B.A."/>
        </authorList>
    </citation>
    <scope>NUCLEOTIDE SEQUENCE [LARGE SCALE GENOMIC DNA]</scope>
    <source>
        <strain evidence="2 3">U15</strain>
    </source>
</reference>
<organism evidence="2 3">
    <name type="scientific">Noviherbaspirillum humi</name>
    <dbReference type="NCBI Taxonomy" id="1688639"/>
    <lineage>
        <taxon>Bacteria</taxon>
        <taxon>Pseudomonadati</taxon>
        <taxon>Pseudomonadota</taxon>
        <taxon>Betaproteobacteria</taxon>
        <taxon>Burkholderiales</taxon>
        <taxon>Oxalobacteraceae</taxon>
        <taxon>Noviherbaspirillum</taxon>
    </lineage>
</organism>
<feature type="region of interest" description="Disordered" evidence="1">
    <location>
        <begin position="110"/>
        <end position="140"/>
    </location>
</feature>